<proteinExistence type="inferred from homology"/>
<reference evidence="3" key="2">
    <citation type="journal article" date="2021" name="PeerJ">
        <title>Extensive microbial diversity within the chicken gut microbiome revealed by metagenomics and culture.</title>
        <authorList>
            <person name="Gilroy R."/>
            <person name="Ravi A."/>
            <person name="Getino M."/>
            <person name="Pursley I."/>
            <person name="Horton D.L."/>
            <person name="Alikhan N.F."/>
            <person name="Baker D."/>
            <person name="Gharbi K."/>
            <person name="Hall N."/>
            <person name="Watson M."/>
            <person name="Adriaenssens E.M."/>
            <person name="Foster-Nyarko E."/>
            <person name="Jarju S."/>
            <person name="Secka A."/>
            <person name="Antonio M."/>
            <person name="Oren A."/>
            <person name="Chaudhuri R.R."/>
            <person name="La Ragione R."/>
            <person name="Hildebrand F."/>
            <person name="Pallen M.J."/>
        </authorList>
    </citation>
    <scope>NUCLEOTIDE SEQUENCE</scope>
    <source>
        <strain evidence="3">1370</strain>
    </source>
</reference>
<name>A0A9D1NR58_9FIRM</name>
<dbReference type="PANTHER" id="PTHR30535:SF34">
    <property type="entry name" value="MOLYBDATE-BINDING PROTEIN MOLA"/>
    <property type="match status" value="1"/>
</dbReference>
<dbReference type="Proteomes" id="UP000823960">
    <property type="component" value="Unassembled WGS sequence"/>
</dbReference>
<accession>A0A9D1NR58</accession>
<evidence type="ECO:0000313" key="3">
    <source>
        <dbReference type="EMBL" id="HIV10599.1"/>
    </source>
</evidence>
<evidence type="ECO:0000256" key="1">
    <source>
        <dbReference type="ARBA" id="ARBA00008814"/>
    </source>
</evidence>
<dbReference type="Pfam" id="PF01497">
    <property type="entry name" value="Peripla_BP_2"/>
    <property type="match status" value="1"/>
</dbReference>
<dbReference type="InterPro" id="IPR002491">
    <property type="entry name" value="ABC_transptr_periplasmic_BD"/>
</dbReference>
<sequence length="310" mass="32645">MKLPIPKGLSGRLIRTLSLTLALFTLLAAFGCSDIRPMATVTGDSAEYDTPPEKSDYPVSFGSESFDSSPGSIASLSPALTSVLLDLGAAERLVAVSDYCSCPGEPERIGSPALPDIDRIIELAPELLVTQSPIASADVIRLSQAGVRTLYLETPSSYPGLCQEYINLSMVLYGAVDFRDAALSALSELEKIMDSAYSAGISCRFAIIESYSPEGYTLLPSGSLASNMLTAFGSNAVGEDGDIYLDAQDIISLYPEVIFADTSLEGDIEEDGLESARVIYLDISAFSRPDAGLSSVMAKALSGLTDGDSA</sequence>
<dbReference type="Gene3D" id="3.40.50.1980">
    <property type="entry name" value="Nitrogenase molybdenum iron protein domain"/>
    <property type="match status" value="1"/>
</dbReference>
<dbReference type="PROSITE" id="PS51257">
    <property type="entry name" value="PROKAR_LIPOPROTEIN"/>
    <property type="match status" value="1"/>
</dbReference>
<evidence type="ECO:0000313" key="4">
    <source>
        <dbReference type="Proteomes" id="UP000823960"/>
    </source>
</evidence>
<comment type="caution">
    <text evidence="3">The sequence shown here is derived from an EMBL/GenBank/DDBJ whole genome shotgun (WGS) entry which is preliminary data.</text>
</comment>
<comment type="similarity">
    <text evidence="1">Belongs to the bacterial solute-binding protein 8 family.</text>
</comment>
<dbReference type="AlphaFoldDB" id="A0A9D1NR58"/>
<dbReference type="InterPro" id="IPR050902">
    <property type="entry name" value="ABC_Transporter_SBP"/>
</dbReference>
<dbReference type="PANTHER" id="PTHR30535">
    <property type="entry name" value="VITAMIN B12-BINDING PROTEIN"/>
    <property type="match status" value="1"/>
</dbReference>
<dbReference type="SUPFAM" id="SSF53807">
    <property type="entry name" value="Helical backbone' metal receptor"/>
    <property type="match status" value="1"/>
</dbReference>
<protein>
    <submittedName>
        <fullName evidence="3">ABC transporter substrate-binding protein</fullName>
    </submittedName>
</protein>
<dbReference type="GO" id="GO:0071281">
    <property type="term" value="P:cellular response to iron ion"/>
    <property type="evidence" value="ECO:0007669"/>
    <property type="project" value="TreeGrafter"/>
</dbReference>
<feature type="domain" description="Fe/B12 periplasmic-binding" evidence="2">
    <location>
        <begin position="73"/>
        <end position="263"/>
    </location>
</feature>
<reference evidence="3" key="1">
    <citation type="submission" date="2020-10" db="EMBL/GenBank/DDBJ databases">
        <authorList>
            <person name="Gilroy R."/>
        </authorList>
    </citation>
    <scope>NUCLEOTIDE SEQUENCE</scope>
    <source>
        <strain evidence="3">1370</strain>
    </source>
</reference>
<organism evidence="3 4">
    <name type="scientific">Candidatus Faeciplasma avium</name>
    <dbReference type="NCBI Taxonomy" id="2840798"/>
    <lineage>
        <taxon>Bacteria</taxon>
        <taxon>Bacillati</taxon>
        <taxon>Bacillota</taxon>
        <taxon>Clostridia</taxon>
        <taxon>Eubacteriales</taxon>
        <taxon>Oscillospiraceae</taxon>
        <taxon>Oscillospiraceae incertae sedis</taxon>
        <taxon>Candidatus Faeciplasma</taxon>
    </lineage>
</organism>
<gene>
    <name evidence="3" type="ORF">IAD28_02750</name>
</gene>
<dbReference type="EMBL" id="DVOL01000036">
    <property type="protein sequence ID" value="HIV10599.1"/>
    <property type="molecule type" value="Genomic_DNA"/>
</dbReference>
<evidence type="ECO:0000259" key="2">
    <source>
        <dbReference type="Pfam" id="PF01497"/>
    </source>
</evidence>